<keyword evidence="9" id="KW-1185">Reference proteome</keyword>
<keyword evidence="4" id="KW-0598">Phosphotransferase system</keyword>
<dbReference type="SUPFAM" id="SSF55604">
    <property type="entry name" value="Glucose permease domain IIB"/>
    <property type="match status" value="1"/>
</dbReference>
<name>A0A3A1YB64_9GAMM</name>
<sequence length="63" mass="6814">MAVVVNKQAVSDLIKLVGGTQNIASVTHCVTRLRFVLNDPSVADEKAILELPFVKGAFTNLNF</sequence>
<dbReference type="Gene3D" id="3.30.1360.60">
    <property type="entry name" value="Glucose permease domain IIB"/>
    <property type="match status" value="1"/>
</dbReference>
<evidence type="ECO:0000256" key="2">
    <source>
        <dbReference type="ARBA" id="ARBA00022597"/>
    </source>
</evidence>
<dbReference type="AlphaFoldDB" id="A0A3A1YB64"/>
<evidence type="ECO:0000256" key="5">
    <source>
        <dbReference type="ARBA" id="ARBA00022777"/>
    </source>
</evidence>
<evidence type="ECO:0000256" key="3">
    <source>
        <dbReference type="ARBA" id="ARBA00022679"/>
    </source>
</evidence>
<dbReference type="EMBL" id="NRHC01000034">
    <property type="protein sequence ID" value="RIY33357.1"/>
    <property type="molecule type" value="Genomic_DNA"/>
</dbReference>
<dbReference type="InterPro" id="IPR036878">
    <property type="entry name" value="Glu_permease_IIB"/>
</dbReference>
<dbReference type="PANTHER" id="PTHR30175">
    <property type="entry name" value="PHOSPHOTRANSFERASE SYSTEM TRANSPORT PROTEIN"/>
    <property type="match status" value="1"/>
</dbReference>
<dbReference type="Pfam" id="PF00367">
    <property type="entry name" value="PTS_EIIB"/>
    <property type="match status" value="1"/>
</dbReference>
<dbReference type="GO" id="GO:0016301">
    <property type="term" value="F:kinase activity"/>
    <property type="evidence" value="ECO:0007669"/>
    <property type="project" value="UniProtKB-KW"/>
</dbReference>
<evidence type="ECO:0000313" key="9">
    <source>
        <dbReference type="Proteomes" id="UP000265691"/>
    </source>
</evidence>
<dbReference type="PANTHER" id="PTHR30175:SF1">
    <property type="entry name" value="PTS SYSTEM ARBUTIN-, CELLOBIOSE-, AND SALICIN-SPECIFIC EIIBC COMPONENT-RELATED"/>
    <property type="match status" value="1"/>
</dbReference>
<evidence type="ECO:0000256" key="6">
    <source>
        <dbReference type="PROSITE-ProRule" id="PRU00421"/>
    </source>
</evidence>
<accession>A0A3A1YB64</accession>
<dbReference type="GO" id="GO:0090589">
    <property type="term" value="F:protein-phosphocysteine-trehalose phosphotransferase system transporter activity"/>
    <property type="evidence" value="ECO:0007669"/>
    <property type="project" value="TreeGrafter"/>
</dbReference>
<dbReference type="Proteomes" id="UP000265691">
    <property type="component" value="Unassembled WGS sequence"/>
</dbReference>
<keyword evidence="5" id="KW-0418">Kinase</keyword>
<reference evidence="8 9" key="1">
    <citation type="submission" date="2017-08" db="EMBL/GenBank/DDBJ databases">
        <title>Reclassification of Bisgaard taxon 37 and 44.</title>
        <authorList>
            <person name="Christensen H."/>
        </authorList>
    </citation>
    <scope>NUCLEOTIDE SEQUENCE [LARGE SCALE GENOMIC DNA]</scope>
    <source>
        <strain evidence="8 9">B96_3</strain>
    </source>
</reference>
<feature type="domain" description="PTS EIIB type-1" evidence="7">
    <location>
        <begin position="7"/>
        <end position="63"/>
    </location>
</feature>
<feature type="active site" description="Phosphocysteine intermediate; for EIIB activity" evidence="6">
    <location>
        <position position="29"/>
    </location>
</feature>
<evidence type="ECO:0000256" key="1">
    <source>
        <dbReference type="ARBA" id="ARBA00022448"/>
    </source>
</evidence>
<evidence type="ECO:0000259" key="7">
    <source>
        <dbReference type="PROSITE" id="PS51098"/>
    </source>
</evidence>
<dbReference type="PROSITE" id="PS51098">
    <property type="entry name" value="PTS_EIIB_TYPE_1"/>
    <property type="match status" value="1"/>
</dbReference>
<evidence type="ECO:0000256" key="4">
    <source>
        <dbReference type="ARBA" id="ARBA00022683"/>
    </source>
</evidence>
<dbReference type="InterPro" id="IPR050558">
    <property type="entry name" value="PTS_Sugar-Specific_Components"/>
</dbReference>
<keyword evidence="3" id="KW-0808">Transferase</keyword>
<keyword evidence="2" id="KW-0762">Sugar transport</keyword>
<organism evidence="8 9">
    <name type="scientific">Psittacicella hinzii</name>
    <dbReference type="NCBI Taxonomy" id="2028575"/>
    <lineage>
        <taxon>Bacteria</taxon>
        <taxon>Pseudomonadati</taxon>
        <taxon>Pseudomonadota</taxon>
        <taxon>Gammaproteobacteria</taxon>
        <taxon>Pasteurellales</taxon>
        <taxon>Psittacicellaceae</taxon>
        <taxon>Psittacicella</taxon>
    </lineage>
</organism>
<protein>
    <recommendedName>
        <fullName evidence="7">PTS EIIB type-1 domain-containing protein</fullName>
    </recommendedName>
</protein>
<dbReference type="RefSeq" id="WP_119524805.1">
    <property type="nucleotide sequence ID" value="NZ_NRHC01000034.1"/>
</dbReference>
<dbReference type="GO" id="GO:0009401">
    <property type="term" value="P:phosphoenolpyruvate-dependent sugar phosphotransferase system"/>
    <property type="evidence" value="ECO:0007669"/>
    <property type="project" value="UniProtKB-KW"/>
</dbReference>
<evidence type="ECO:0000313" key="8">
    <source>
        <dbReference type="EMBL" id="RIY33357.1"/>
    </source>
</evidence>
<dbReference type="GO" id="GO:0015771">
    <property type="term" value="P:trehalose transport"/>
    <property type="evidence" value="ECO:0007669"/>
    <property type="project" value="TreeGrafter"/>
</dbReference>
<dbReference type="GO" id="GO:0005886">
    <property type="term" value="C:plasma membrane"/>
    <property type="evidence" value="ECO:0007669"/>
    <property type="project" value="TreeGrafter"/>
</dbReference>
<comment type="caution">
    <text evidence="8">The sequence shown here is derived from an EMBL/GenBank/DDBJ whole genome shotgun (WGS) entry which is preliminary data.</text>
</comment>
<dbReference type="InterPro" id="IPR018113">
    <property type="entry name" value="PTrfase_EIIB_Cys"/>
</dbReference>
<keyword evidence="1" id="KW-0813">Transport</keyword>
<proteinExistence type="predicted"/>
<dbReference type="InterPro" id="IPR001996">
    <property type="entry name" value="PTS_IIB_1"/>
</dbReference>
<dbReference type="OrthoDB" id="9809429at2"/>
<dbReference type="PROSITE" id="PS01035">
    <property type="entry name" value="PTS_EIIB_TYPE_1_CYS"/>
    <property type="match status" value="1"/>
</dbReference>
<gene>
    <name evidence="8" type="ORF">CKF54_02995</name>
</gene>
<dbReference type="GO" id="GO:0008982">
    <property type="term" value="F:protein-N(PI)-phosphohistidine-sugar phosphotransferase activity"/>
    <property type="evidence" value="ECO:0007669"/>
    <property type="project" value="InterPro"/>
</dbReference>